<gene>
    <name evidence="1" type="ORF">LCGC14_2045760</name>
</gene>
<dbReference type="AlphaFoldDB" id="A0A0F9FD53"/>
<dbReference type="EMBL" id="LAZR01024074">
    <property type="protein sequence ID" value="KKL76356.1"/>
    <property type="molecule type" value="Genomic_DNA"/>
</dbReference>
<feature type="non-terminal residue" evidence="1">
    <location>
        <position position="25"/>
    </location>
</feature>
<proteinExistence type="predicted"/>
<accession>A0A0F9FD53</accession>
<name>A0A0F9FD53_9ZZZZ</name>
<evidence type="ECO:0000313" key="1">
    <source>
        <dbReference type="EMBL" id="KKL76356.1"/>
    </source>
</evidence>
<reference evidence="1" key="1">
    <citation type="journal article" date="2015" name="Nature">
        <title>Complex archaea that bridge the gap between prokaryotes and eukaryotes.</title>
        <authorList>
            <person name="Spang A."/>
            <person name="Saw J.H."/>
            <person name="Jorgensen S.L."/>
            <person name="Zaremba-Niedzwiedzka K."/>
            <person name="Martijn J."/>
            <person name="Lind A.E."/>
            <person name="van Eijk R."/>
            <person name="Schleper C."/>
            <person name="Guy L."/>
            <person name="Ettema T.J."/>
        </authorList>
    </citation>
    <scope>NUCLEOTIDE SEQUENCE</scope>
</reference>
<protein>
    <submittedName>
        <fullName evidence="1">Uncharacterized protein</fullName>
    </submittedName>
</protein>
<comment type="caution">
    <text evidence="1">The sequence shown here is derived from an EMBL/GenBank/DDBJ whole genome shotgun (WGS) entry which is preliminary data.</text>
</comment>
<sequence length="25" mass="2799">MKKFTQVLALVFTLAFGYGLGQHTQ</sequence>
<organism evidence="1">
    <name type="scientific">marine sediment metagenome</name>
    <dbReference type="NCBI Taxonomy" id="412755"/>
    <lineage>
        <taxon>unclassified sequences</taxon>
        <taxon>metagenomes</taxon>
        <taxon>ecological metagenomes</taxon>
    </lineage>
</organism>